<keyword evidence="1" id="KW-1133">Transmembrane helix</keyword>
<feature type="transmembrane region" description="Helical" evidence="1">
    <location>
        <begin position="169"/>
        <end position="188"/>
    </location>
</feature>
<keyword evidence="3" id="KW-1185">Reference proteome</keyword>
<evidence type="ECO:0000313" key="3">
    <source>
        <dbReference type="Proteomes" id="UP001143480"/>
    </source>
</evidence>
<feature type="transmembrane region" description="Helical" evidence="1">
    <location>
        <begin position="269"/>
        <end position="290"/>
    </location>
</feature>
<reference evidence="2" key="1">
    <citation type="journal article" date="2014" name="Int. J. Syst. Evol. Microbiol.">
        <title>Complete genome sequence of Corynebacterium casei LMG S-19264T (=DSM 44701T), isolated from a smear-ripened cheese.</title>
        <authorList>
            <consortium name="US DOE Joint Genome Institute (JGI-PGF)"/>
            <person name="Walter F."/>
            <person name="Albersmeier A."/>
            <person name="Kalinowski J."/>
            <person name="Ruckert C."/>
        </authorList>
    </citation>
    <scope>NUCLEOTIDE SEQUENCE</scope>
    <source>
        <strain evidence="2">VKM Ac-1321</strain>
    </source>
</reference>
<gene>
    <name evidence="2" type="ORF">GCM10017581_020340</name>
</gene>
<feature type="transmembrane region" description="Helical" evidence="1">
    <location>
        <begin position="365"/>
        <end position="384"/>
    </location>
</feature>
<dbReference type="Proteomes" id="UP001143480">
    <property type="component" value="Unassembled WGS sequence"/>
</dbReference>
<feature type="transmembrane region" description="Helical" evidence="1">
    <location>
        <begin position="412"/>
        <end position="432"/>
    </location>
</feature>
<dbReference type="GO" id="GO:0016740">
    <property type="term" value="F:transferase activity"/>
    <property type="evidence" value="ECO:0007669"/>
    <property type="project" value="UniProtKB-KW"/>
</dbReference>
<accession>A0A9W6KIR1</accession>
<feature type="transmembrane region" description="Helical" evidence="1">
    <location>
        <begin position="341"/>
        <end position="358"/>
    </location>
</feature>
<name>A0A9W6KIR1_9ACTN</name>
<feature type="transmembrane region" description="Helical" evidence="1">
    <location>
        <begin position="124"/>
        <end position="157"/>
    </location>
</feature>
<reference evidence="2" key="2">
    <citation type="submission" date="2023-01" db="EMBL/GenBank/DDBJ databases">
        <authorList>
            <person name="Sun Q."/>
            <person name="Evtushenko L."/>
        </authorList>
    </citation>
    <scope>NUCLEOTIDE SEQUENCE</scope>
    <source>
        <strain evidence="2">VKM Ac-1321</strain>
    </source>
</reference>
<evidence type="ECO:0000256" key="1">
    <source>
        <dbReference type="SAM" id="Phobius"/>
    </source>
</evidence>
<keyword evidence="1" id="KW-0472">Membrane</keyword>
<sequence length="617" mass="67185">MRTAIGSAPVTLLGMSVVSADPPVASEPEAHQERAGAAARPSWLRRHRTDLLVLAGYIAAGVYLYLHLWVAPGERRPQHSYSDFFQFEWFLTADTRALLGLHNPFFNDLQNASVGVNMMANTSVLGLAVPLLPVTLLFGAATSFVVAATLGFALTAFGWHLVLHRDLDLRRSAAVLGGAFIAFAPPLVAHGNAHLNMVSLFVVPLIVRYSLRLFRTERPVHDGLWLGALIVWQCFIGEEVLLMAALSLAFFVLIYAIRNTAGVRAMVRPFLTGIGTALAVSLPLLAYPIYWQFLGTQSYSNIGYLAYVTNDLNTFTEYSTKSLGNDSGVLTSTNYAEENAYFGWALPILAIAIFVWLWRDRLARTTAIVGGLFALMSMGPEIILHKEHTGWPGLWRLFVDVPLLDSMNVGRFTFVTVAALGVMLAVATDRILRAAPHPTVPVRLIWAGALAAALVPLLPVPLPAVGLPPVPRFITSGHYREYVAENHTMVPVPPIDANSNVLPLGWQVAAGMDFRLPEGYFMGPVGEEREADNQPPKGPTSTLVLRVFGTGKAVTPTAAQREAILAELRRIQADALVAYGPQAKTRLPELKATLDPLLGPAKQVDDVWVWDVRALTG</sequence>
<proteinExistence type="predicted"/>
<comment type="caution">
    <text evidence="2">The sequence shown here is derived from an EMBL/GenBank/DDBJ whole genome shotgun (WGS) entry which is preliminary data.</text>
</comment>
<dbReference type="AlphaFoldDB" id="A0A9W6KIR1"/>
<feature type="transmembrane region" description="Helical" evidence="1">
    <location>
        <begin position="51"/>
        <end position="70"/>
    </location>
</feature>
<protein>
    <submittedName>
        <fullName evidence="2">Glycosyl transferase</fullName>
    </submittedName>
</protein>
<dbReference type="EMBL" id="BSFP01000008">
    <property type="protein sequence ID" value="GLL00294.1"/>
    <property type="molecule type" value="Genomic_DNA"/>
</dbReference>
<keyword evidence="2" id="KW-0808">Transferase</keyword>
<evidence type="ECO:0000313" key="2">
    <source>
        <dbReference type="EMBL" id="GLL00294.1"/>
    </source>
</evidence>
<organism evidence="2 3">
    <name type="scientific">Dactylosporangium matsuzakiense</name>
    <dbReference type="NCBI Taxonomy" id="53360"/>
    <lineage>
        <taxon>Bacteria</taxon>
        <taxon>Bacillati</taxon>
        <taxon>Actinomycetota</taxon>
        <taxon>Actinomycetes</taxon>
        <taxon>Micromonosporales</taxon>
        <taxon>Micromonosporaceae</taxon>
        <taxon>Dactylosporangium</taxon>
    </lineage>
</organism>
<keyword evidence="1" id="KW-0812">Transmembrane</keyword>
<feature type="transmembrane region" description="Helical" evidence="1">
    <location>
        <begin position="444"/>
        <end position="462"/>
    </location>
</feature>
<feature type="transmembrane region" description="Helical" evidence="1">
    <location>
        <begin position="224"/>
        <end position="257"/>
    </location>
</feature>